<reference evidence="4 5" key="1">
    <citation type="submission" date="2020-08" db="EMBL/GenBank/DDBJ databases">
        <title>Sequencing the genomes of 1000 actinobacteria strains.</title>
        <authorList>
            <person name="Klenk H.-P."/>
        </authorList>
    </citation>
    <scope>NUCLEOTIDE SEQUENCE [LARGE SCALE GENOMIC DNA]</scope>
    <source>
        <strain evidence="4 5">DSM 44786</strain>
    </source>
</reference>
<dbReference type="Proteomes" id="UP000573327">
    <property type="component" value="Unassembled WGS sequence"/>
</dbReference>
<proteinExistence type="inferred from homology"/>
<feature type="compositionally biased region" description="Low complexity" evidence="2">
    <location>
        <begin position="7"/>
        <end position="19"/>
    </location>
</feature>
<name>A0A7W7WK09_9ACTN</name>
<evidence type="ECO:0000313" key="4">
    <source>
        <dbReference type="EMBL" id="MBB4949199.1"/>
    </source>
</evidence>
<accession>A0A7W7WK09</accession>
<sequence length="178" mass="18657">MTDGMIADGAGANSGAAGSRAKRSDEPTPQEQAVPACDPAFQHGVVVGFDGSLSSERALAYAVGMARRSRCGLVIVHVANRLPATVWAGCEPPVFVDMPDHRTELLGLELACADYLAGVPWILVERGGDICHEIEEVGREYAADAIVVGSTHGLLGKLFGSVSGRLARRANRPVIVIP</sequence>
<dbReference type="EMBL" id="JACHJR010000001">
    <property type="protein sequence ID" value="MBB4949199.1"/>
    <property type="molecule type" value="Genomic_DNA"/>
</dbReference>
<dbReference type="InterPro" id="IPR006015">
    <property type="entry name" value="Universal_stress_UspA"/>
</dbReference>
<dbReference type="PANTHER" id="PTHR46268">
    <property type="entry name" value="STRESS RESPONSE PROTEIN NHAX"/>
    <property type="match status" value="1"/>
</dbReference>
<comment type="similarity">
    <text evidence="1">Belongs to the universal stress protein A family.</text>
</comment>
<evidence type="ECO:0000256" key="2">
    <source>
        <dbReference type="SAM" id="MobiDB-lite"/>
    </source>
</evidence>
<dbReference type="SUPFAM" id="SSF52402">
    <property type="entry name" value="Adenine nucleotide alpha hydrolases-like"/>
    <property type="match status" value="1"/>
</dbReference>
<dbReference type="PANTHER" id="PTHR46268:SF6">
    <property type="entry name" value="UNIVERSAL STRESS PROTEIN UP12"/>
    <property type="match status" value="1"/>
</dbReference>
<dbReference type="InterPro" id="IPR006016">
    <property type="entry name" value="UspA"/>
</dbReference>
<protein>
    <submittedName>
        <fullName evidence="4">Nucleotide-binding universal stress UspA family protein</fullName>
    </submittedName>
</protein>
<dbReference type="Gene3D" id="3.40.50.12370">
    <property type="match status" value="1"/>
</dbReference>
<keyword evidence="5" id="KW-1185">Reference proteome</keyword>
<gene>
    <name evidence="4" type="ORF">F4556_004734</name>
</gene>
<organism evidence="4 5">
    <name type="scientific">Kitasatospora gansuensis</name>
    <dbReference type="NCBI Taxonomy" id="258050"/>
    <lineage>
        <taxon>Bacteria</taxon>
        <taxon>Bacillati</taxon>
        <taxon>Actinomycetota</taxon>
        <taxon>Actinomycetes</taxon>
        <taxon>Kitasatosporales</taxon>
        <taxon>Streptomycetaceae</taxon>
        <taxon>Kitasatospora</taxon>
    </lineage>
</organism>
<evidence type="ECO:0000313" key="5">
    <source>
        <dbReference type="Proteomes" id="UP000573327"/>
    </source>
</evidence>
<dbReference type="CDD" id="cd00293">
    <property type="entry name" value="USP-like"/>
    <property type="match status" value="1"/>
</dbReference>
<dbReference type="AlphaFoldDB" id="A0A7W7WK09"/>
<feature type="domain" description="UspA" evidence="3">
    <location>
        <begin position="45"/>
        <end position="178"/>
    </location>
</feature>
<comment type="caution">
    <text evidence="4">The sequence shown here is derived from an EMBL/GenBank/DDBJ whole genome shotgun (WGS) entry which is preliminary data.</text>
</comment>
<evidence type="ECO:0000256" key="1">
    <source>
        <dbReference type="ARBA" id="ARBA00008791"/>
    </source>
</evidence>
<dbReference type="Pfam" id="PF00582">
    <property type="entry name" value="Usp"/>
    <property type="match status" value="1"/>
</dbReference>
<dbReference type="PRINTS" id="PR01438">
    <property type="entry name" value="UNVRSLSTRESS"/>
</dbReference>
<feature type="region of interest" description="Disordered" evidence="2">
    <location>
        <begin position="1"/>
        <end position="34"/>
    </location>
</feature>
<evidence type="ECO:0000259" key="3">
    <source>
        <dbReference type="Pfam" id="PF00582"/>
    </source>
</evidence>